<dbReference type="PROSITE" id="PS50089">
    <property type="entry name" value="ZF_RING_2"/>
    <property type="match status" value="1"/>
</dbReference>
<dbReference type="Pfam" id="PF00097">
    <property type="entry name" value="zf-C3HC4"/>
    <property type="match status" value="1"/>
</dbReference>
<keyword evidence="3" id="KW-0862">Zinc</keyword>
<reference evidence="6 7" key="1">
    <citation type="journal article" date="2023" name="G3 (Bethesda)">
        <title>A chromosome-level genome assembly of Zasmidium syzygii isolated from banana leaves.</title>
        <authorList>
            <person name="van Westerhoven A.C."/>
            <person name="Mehrabi R."/>
            <person name="Talebi R."/>
            <person name="Steentjes M.B.F."/>
            <person name="Corcolon B."/>
            <person name="Chong P.A."/>
            <person name="Kema G.H.J."/>
            <person name="Seidl M.F."/>
        </authorList>
    </citation>
    <scope>NUCLEOTIDE SEQUENCE [LARGE SCALE GENOMIC DNA]</scope>
    <source>
        <strain evidence="6 7">P124</strain>
    </source>
</reference>
<sequence length="415" mass="47518">MATFAQAEWGAVGGIQNARVQAWHNSTPNPNVEQCAEELIRLMYFITDAYKTACEKTLDQYTTARTSSPSGDVANIITRHKEAVNRFQSRMPRIEYLGSVIPNSRRWELVDSKRRFHRAWAMYYEANTIVDILNVRAVRQILLSQPPHEINLVERYWRLRNHRRSEFHRVMVLMVRSGAAYANPYFIQPHYDLWCASKREMAARRLEYLGRVNASLQTYLQDDHPQMVGIVQMEVFVDGLFDDLREGRLEFPEDEEVKDVLQWSGEDLEKLKAKMEPPRPVITEAAEVCGSCKKSFNTPCEIDLCHHVFCFACIVPWIDAREKCPICRSKADTGDLVLLDIKIKKADEDTQNDSGENVRANDETEDLKIEEDEAKVEAMLQNLALEAKPIKELIKLAKARMGGAPKNKGSDNGQG</sequence>
<dbReference type="EMBL" id="JAXOVC010000006">
    <property type="protein sequence ID" value="KAK4500719.1"/>
    <property type="molecule type" value="Genomic_DNA"/>
</dbReference>
<gene>
    <name evidence="6" type="ORF">PRZ48_008909</name>
</gene>
<comment type="caution">
    <text evidence="6">The sequence shown here is derived from an EMBL/GenBank/DDBJ whole genome shotgun (WGS) entry which is preliminary data.</text>
</comment>
<keyword evidence="1" id="KW-0479">Metal-binding</keyword>
<dbReference type="SUPFAM" id="SSF57850">
    <property type="entry name" value="RING/U-box"/>
    <property type="match status" value="1"/>
</dbReference>
<dbReference type="InterPro" id="IPR001841">
    <property type="entry name" value="Znf_RING"/>
</dbReference>
<dbReference type="InterPro" id="IPR013083">
    <property type="entry name" value="Znf_RING/FYVE/PHD"/>
</dbReference>
<evidence type="ECO:0000256" key="2">
    <source>
        <dbReference type="ARBA" id="ARBA00022771"/>
    </source>
</evidence>
<keyword evidence="7" id="KW-1185">Reference proteome</keyword>
<organism evidence="6 7">
    <name type="scientific">Zasmidium cellare</name>
    <name type="common">Wine cellar mold</name>
    <name type="synonym">Racodium cellare</name>
    <dbReference type="NCBI Taxonomy" id="395010"/>
    <lineage>
        <taxon>Eukaryota</taxon>
        <taxon>Fungi</taxon>
        <taxon>Dikarya</taxon>
        <taxon>Ascomycota</taxon>
        <taxon>Pezizomycotina</taxon>
        <taxon>Dothideomycetes</taxon>
        <taxon>Dothideomycetidae</taxon>
        <taxon>Mycosphaerellales</taxon>
        <taxon>Mycosphaerellaceae</taxon>
        <taxon>Zasmidium</taxon>
    </lineage>
</organism>
<dbReference type="Proteomes" id="UP001305779">
    <property type="component" value="Unassembled WGS sequence"/>
</dbReference>
<evidence type="ECO:0000256" key="1">
    <source>
        <dbReference type="ARBA" id="ARBA00022723"/>
    </source>
</evidence>
<name>A0ABR0EGT9_ZASCE</name>
<accession>A0ABR0EGT9</accession>
<evidence type="ECO:0000256" key="3">
    <source>
        <dbReference type="ARBA" id="ARBA00022833"/>
    </source>
</evidence>
<proteinExistence type="predicted"/>
<dbReference type="Gene3D" id="3.30.40.10">
    <property type="entry name" value="Zinc/RING finger domain, C3HC4 (zinc finger)"/>
    <property type="match status" value="1"/>
</dbReference>
<feature type="domain" description="RING-type" evidence="5">
    <location>
        <begin position="289"/>
        <end position="328"/>
    </location>
</feature>
<dbReference type="PROSITE" id="PS00518">
    <property type="entry name" value="ZF_RING_1"/>
    <property type="match status" value="1"/>
</dbReference>
<dbReference type="InterPro" id="IPR017907">
    <property type="entry name" value="Znf_RING_CS"/>
</dbReference>
<evidence type="ECO:0000313" key="7">
    <source>
        <dbReference type="Proteomes" id="UP001305779"/>
    </source>
</evidence>
<keyword evidence="2 4" id="KW-0863">Zinc-finger</keyword>
<dbReference type="InterPro" id="IPR018957">
    <property type="entry name" value="Znf_C3HC4_RING-type"/>
</dbReference>
<evidence type="ECO:0000259" key="5">
    <source>
        <dbReference type="PROSITE" id="PS50089"/>
    </source>
</evidence>
<protein>
    <recommendedName>
        <fullName evidence="5">RING-type domain-containing protein</fullName>
    </recommendedName>
</protein>
<evidence type="ECO:0000256" key="4">
    <source>
        <dbReference type="PROSITE-ProRule" id="PRU00175"/>
    </source>
</evidence>
<evidence type="ECO:0000313" key="6">
    <source>
        <dbReference type="EMBL" id="KAK4500719.1"/>
    </source>
</evidence>